<dbReference type="PRINTS" id="PR00032">
    <property type="entry name" value="HTHARAC"/>
</dbReference>
<sequence length="319" mass="36720">MLFIVIFATIQTITSMNQLVKLENVDQYNKLYGLETRHPLISVIDLTKATQTVNHVQMNYGLYALFLKQTKSCNIKYGRTSYDYEAGTIVCFAPGQTAAVELIEDEVAPEVYGILFHPDLIRGTSLGKSIKTYTFFSYAVNEALHLSEQERGIVMDCLAKINIELEHAIDKHSKILIAMNIELLLNYCMRFYERQFISRSDANQNALTKFEQLLDDYFQSELPIREGLPSVKYFADKICLSSNYFGDMIKKETGKTPQEHIQDKVIELAKEHIADTEETVSEIAYTLGFQYPQHFCRLFKKRIGCTPNEYRLQYGQAFQ</sequence>
<evidence type="ECO:0000256" key="2">
    <source>
        <dbReference type="ARBA" id="ARBA00023125"/>
    </source>
</evidence>
<keyword evidence="2" id="KW-0238">DNA-binding</keyword>
<dbReference type="GO" id="GO:0003700">
    <property type="term" value="F:DNA-binding transcription factor activity"/>
    <property type="evidence" value="ECO:0007669"/>
    <property type="project" value="InterPro"/>
</dbReference>
<keyword evidence="3" id="KW-0804">Transcription</keyword>
<evidence type="ECO:0000313" key="5">
    <source>
        <dbReference type="EMBL" id="EHP51030.1"/>
    </source>
</evidence>
<gene>
    <name evidence="5" type="ORF">HMPREF9449_00032</name>
</gene>
<evidence type="ECO:0000313" key="6">
    <source>
        <dbReference type="Proteomes" id="UP000004892"/>
    </source>
</evidence>
<dbReference type="AlphaFoldDB" id="H1DD54"/>
<dbReference type="Pfam" id="PF12833">
    <property type="entry name" value="HTH_18"/>
    <property type="match status" value="1"/>
</dbReference>
<accession>H1DD54</accession>
<dbReference type="InterPro" id="IPR018060">
    <property type="entry name" value="HTH_AraC"/>
</dbReference>
<dbReference type="GO" id="GO:0043565">
    <property type="term" value="F:sequence-specific DNA binding"/>
    <property type="evidence" value="ECO:0007669"/>
    <property type="project" value="InterPro"/>
</dbReference>
<feature type="domain" description="HTH araC/xylS-type" evidence="4">
    <location>
        <begin position="208"/>
        <end position="313"/>
    </location>
</feature>
<dbReference type="SMART" id="SM00342">
    <property type="entry name" value="HTH_ARAC"/>
    <property type="match status" value="1"/>
</dbReference>
<dbReference type="STRING" id="742817.HMPREF9449_00032"/>
<reference evidence="5 6" key="1">
    <citation type="submission" date="2012-01" db="EMBL/GenBank/DDBJ databases">
        <title>The Genome Sequence of Odoribacter laneus YIT 12061.</title>
        <authorList>
            <consortium name="The Broad Institute Genome Sequencing Platform"/>
            <person name="Earl A."/>
            <person name="Ward D."/>
            <person name="Feldgarden M."/>
            <person name="Gevers D."/>
            <person name="Morotomi M."/>
            <person name="Young S.K."/>
            <person name="Zeng Q."/>
            <person name="Gargeya S."/>
            <person name="Fitzgerald M."/>
            <person name="Haas B."/>
            <person name="Abouelleil A."/>
            <person name="Alvarado L."/>
            <person name="Arachchi H.M."/>
            <person name="Berlin A."/>
            <person name="Chapman S.B."/>
            <person name="Gearin G."/>
            <person name="Goldberg J."/>
            <person name="Griggs A."/>
            <person name="Gujja S."/>
            <person name="Hansen M."/>
            <person name="Heiman D."/>
            <person name="Howarth C."/>
            <person name="Larimer J."/>
            <person name="Lui A."/>
            <person name="MacDonald P.J.P."/>
            <person name="McCowen C."/>
            <person name="Montmayeur A."/>
            <person name="Murphy C."/>
            <person name="Neiman D."/>
            <person name="Pearson M."/>
            <person name="Priest M."/>
            <person name="Roberts A."/>
            <person name="Saif S."/>
            <person name="Shea T."/>
            <person name="Sisk P."/>
            <person name="Stolte C."/>
            <person name="Sykes S."/>
            <person name="Wortman J."/>
            <person name="Nusbaum C."/>
            <person name="Birren B."/>
        </authorList>
    </citation>
    <scope>NUCLEOTIDE SEQUENCE [LARGE SCALE GENOMIC DNA]</scope>
    <source>
        <strain evidence="5 6">YIT 12061</strain>
    </source>
</reference>
<dbReference type="EMBL" id="ADMC01000001">
    <property type="protein sequence ID" value="EHP51030.1"/>
    <property type="molecule type" value="Genomic_DNA"/>
</dbReference>
<evidence type="ECO:0000259" key="4">
    <source>
        <dbReference type="PROSITE" id="PS01124"/>
    </source>
</evidence>
<dbReference type="InterPro" id="IPR009057">
    <property type="entry name" value="Homeodomain-like_sf"/>
</dbReference>
<keyword evidence="1" id="KW-0805">Transcription regulation</keyword>
<comment type="caution">
    <text evidence="5">The sequence shown here is derived from an EMBL/GenBank/DDBJ whole genome shotgun (WGS) entry which is preliminary data.</text>
</comment>
<dbReference type="SUPFAM" id="SSF46689">
    <property type="entry name" value="Homeodomain-like"/>
    <property type="match status" value="1"/>
</dbReference>
<evidence type="ECO:0000256" key="1">
    <source>
        <dbReference type="ARBA" id="ARBA00023015"/>
    </source>
</evidence>
<name>H1DD54_9BACT</name>
<keyword evidence="6" id="KW-1185">Reference proteome</keyword>
<protein>
    <recommendedName>
        <fullName evidence="4">HTH araC/xylS-type domain-containing protein</fullName>
    </recommendedName>
</protein>
<dbReference type="PATRIC" id="fig|742817.3.peg.33"/>
<dbReference type="PANTHER" id="PTHR43280:SF32">
    <property type="entry name" value="TRANSCRIPTIONAL REGULATORY PROTEIN"/>
    <property type="match status" value="1"/>
</dbReference>
<dbReference type="Proteomes" id="UP000004892">
    <property type="component" value="Unassembled WGS sequence"/>
</dbReference>
<organism evidence="5 6">
    <name type="scientific">Odoribacter laneus YIT 12061</name>
    <dbReference type="NCBI Taxonomy" id="742817"/>
    <lineage>
        <taxon>Bacteria</taxon>
        <taxon>Pseudomonadati</taxon>
        <taxon>Bacteroidota</taxon>
        <taxon>Bacteroidia</taxon>
        <taxon>Bacteroidales</taxon>
        <taxon>Odoribacteraceae</taxon>
        <taxon>Odoribacter</taxon>
    </lineage>
</organism>
<dbReference type="InterPro" id="IPR020449">
    <property type="entry name" value="Tscrpt_reg_AraC-type_HTH"/>
</dbReference>
<evidence type="ECO:0000256" key="3">
    <source>
        <dbReference type="ARBA" id="ARBA00023163"/>
    </source>
</evidence>
<dbReference type="PANTHER" id="PTHR43280">
    <property type="entry name" value="ARAC-FAMILY TRANSCRIPTIONAL REGULATOR"/>
    <property type="match status" value="1"/>
</dbReference>
<proteinExistence type="predicted"/>
<dbReference type="HOGENOM" id="CLU_000445_88_11_10"/>
<dbReference type="PROSITE" id="PS01124">
    <property type="entry name" value="HTH_ARAC_FAMILY_2"/>
    <property type="match status" value="1"/>
</dbReference>
<dbReference type="Gene3D" id="1.10.10.60">
    <property type="entry name" value="Homeodomain-like"/>
    <property type="match status" value="2"/>
</dbReference>
<dbReference type="eggNOG" id="COG2207">
    <property type="taxonomic scope" value="Bacteria"/>
</dbReference>